<feature type="transmembrane region" description="Helical" evidence="1">
    <location>
        <begin position="452"/>
        <end position="470"/>
    </location>
</feature>
<evidence type="ECO:0008006" key="4">
    <source>
        <dbReference type="Google" id="ProtNLM"/>
    </source>
</evidence>
<feature type="transmembrane region" description="Helical" evidence="1">
    <location>
        <begin position="379"/>
        <end position="405"/>
    </location>
</feature>
<keyword evidence="3" id="KW-1185">Reference proteome</keyword>
<feature type="transmembrane region" description="Helical" evidence="1">
    <location>
        <begin position="28"/>
        <end position="49"/>
    </location>
</feature>
<keyword evidence="1" id="KW-1133">Transmembrane helix</keyword>
<dbReference type="Proteomes" id="UP001530400">
    <property type="component" value="Unassembled WGS sequence"/>
</dbReference>
<feature type="transmembrane region" description="Helical" evidence="1">
    <location>
        <begin position="214"/>
        <end position="244"/>
    </location>
</feature>
<feature type="transmembrane region" description="Helical" evidence="1">
    <location>
        <begin position="183"/>
        <end position="202"/>
    </location>
</feature>
<comment type="caution">
    <text evidence="2">The sequence shown here is derived from an EMBL/GenBank/DDBJ whole genome shotgun (WGS) entry which is preliminary data.</text>
</comment>
<keyword evidence="1" id="KW-0472">Membrane</keyword>
<accession>A0ABD3Q328</accession>
<dbReference type="PANTHER" id="PTHR16214">
    <property type="entry name" value="TRANSMEMBRANE PROTEIN 260"/>
    <property type="match status" value="1"/>
</dbReference>
<sequence length="807" mass="89575">MAKARTAKTEAAAANDIKGLAQLAAPSVAIMNHLVFFFAAITTFIIYSATSSHSIAGGDAGELVAEGCALGTAHPPGYPLYTLLVGAVVRLSAQVDYSWFGVYDLPTPAFIVNIMSCCFGAISSGLIASTVFRLTKSLGKDTSKNALLTKVSCAIASSIMWSFSPLNWEYNAEAEVFALHNMFVSAILFVLTVYGEVIATINSKASTTSQEERIVVIGAFVCGLSLTNQHTSILLIIPVVAYVFRQSSIFSRPRLLMASTVAFLFGLSPYIVLPVLATIRPHAGSWGCVVHLPGFIHHLLRRDYGTLQLFSGDDSGSEGMLTRTASWANDLTFSQLCHPILFGFFVLGFSQFIDLSRNSKNSKQIGRRTKTKPQRMESFSILISTQSNGAGRVMAVSLIFYLGAFHSLSNLPLSNPLLFGIHQRFWMQPNIIAFILLGVGMHSCVTKGSSKNLSTLLSLATLLLPLIQYHRNIDISDQSSNEHFRNYAISILQTLPPNSLLLINYDQQWTSIRYLQECEGIRNDVQSINLSMMTVRLSQMFSLPYFQANAALIVHDFSLRADSIRGVNVNFDSFDGNIFIGGRINYDDPEFNTEYEEIPHGLVRRIETKETAAAYSVEAYRQDSLNTWSIVSSYLSSNLPSTDQYPSSTWEWTIKREFFDHMISRSTYLLDLALKNNVDTQMILPSIAEAAAWLELASVWDVEGNHSTSPSMKKNLGLSYMNIVRSKEAEFPLVKDIFNANDDYRRNWWPAPAVNDDWKAWATIRWKEEWASFLELDSAKGDPGYDQVKAIYDAVMISTRGRSRSAA</sequence>
<feature type="transmembrane region" description="Helical" evidence="1">
    <location>
        <begin position="340"/>
        <end position="358"/>
    </location>
</feature>
<feature type="transmembrane region" description="Helical" evidence="1">
    <location>
        <begin position="256"/>
        <end position="276"/>
    </location>
</feature>
<feature type="transmembrane region" description="Helical" evidence="1">
    <location>
        <begin position="110"/>
        <end position="134"/>
    </location>
</feature>
<name>A0ABD3Q328_9STRA</name>
<dbReference type="EMBL" id="JALLPJ020000345">
    <property type="protein sequence ID" value="KAL3794697.1"/>
    <property type="molecule type" value="Genomic_DNA"/>
</dbReference>
<dbReference type="AlphaFoldDB" id="A0ABD3Q328"/>
<proteinExistence type="predicted"/>
<dbReference type="InterPro" id="IPR052724">
    <property type="entry name" value="GT117_domain-containing"/>
</dbReference>
<keyword evidence="1" id="KW-0812">Transmembrane</keyword>
<evidence type="ECO:0000256" key="1">
    <source>
        <dbReference type="SAM" id="Phobius"/>
    </source>
</evidence>
<reference evidence="2 3" key="1">
    <citation type="submission" date="2024-10" db="EMBL/GenBank/DDBJ databases">
        <title>Updated reference genomes for cyclostephanoid diatoms.</title>
        <authorList>
            <person name="Roberts W.R."/>
            <person name="Alverson A.J."/>
        </authorList>
    </citation>
    <scope>NUCLEOTIDE SEQUENCE [LARGE SCALE GENOMIC DNA]</scope>
    <source>
        <strain evidence="2 3">AJA010-31</strain>
    </source>
</reference>
<evidence type="ECO:0000313" key="3">
    <source>
        <dbReference type="Proteomes" id="UP001530400"/>
    </source>
</evidence>
<evidence type="ECO:0000313" key="2">
    <source>
        <dbReference type="EMBL" id="KAL3794697.1"/>
    </source>
</evidence>
<dbReference type="PANTHER" id="PTHR16214:SF3">
    <property type="entry name" value="TRANSMEMBRANE PROTEIN 260"/>
    <property type="match status" value="1"/>
</dbReference>
<protein>
    <recommendedName>
        <fullName evidence="4">DUF2723 domain-containing protein</fullName>
    </recommendedName>
</protein>
<gene>
    <name evidence="2" type="ORF">ACHAWO_012344</name>
</gene>
<dbReference type="Pfam" id="PF11028">
    <property type="entry name" value="TMEM260-like"/>
    <property type="match status" value="1"/>
</dbReference>
<dbReference type="InterPro" id="IPR021280">
    <property type="entry name" value="TMEM260-like"/>
</dbReference>
<organism evidence="2 3">
    <name type="scientific">Cyclotella atomus</name>
    <dbReference type="NCBI Taxonomy" id="382360"/>
    <lineage>
        <taxon>Eukaryota</taxon>
        <taxon>Sar</taxon>
        <taxon>Stramenopiles</taxon>
        <taxon>Ochrophyta</taxon>
        <taxon>Bacillariophyta</taxon>
        <taxon>Coscinodiscophyceae</taxon>
        <taxon>Thalassiosirophycidae</taxon>
        <taxon>Stephanodiscales</taxon>
        <taxon>Stephanodiscaceae</taxon>
        <taxon>Cyclotella</taxon>
    </lineage>
</organism>
<feature type="transmembrane region" description="Helical" evidence="1">
    <location>
        <begin position="425"/>
        <end position="445"/>
    </location>
</feature>